<sequence>MPNGKTVLIVDDDTNVRKAIRLGVEELGWAVVEACDGEEGLRLLGERMFDLVVSDVWMPKVDGISFLKHAMEIRPGLKVLSVSGGGTAPAALSLKMTEMYGASDILFKPFTPNELLGKLSALMADEPALD</sequence>
<keyword evidence="5" id="KW-1185">Reference proteome</keyword>
<dbReference type="AlphaFoldDB" id="Q2RS61"/>
<dbReference type="InterPro" id="IPR001789">
    <property type="entry name" value="Sig_transdc_resp-reg_receiver"/>
</dbReference>
<feature type="modified residue" description="4-aspartylphosphate" evidence="2">
    <location>
        <position position="55"/>
    </location>
</feature>
<dbReference type="PANTHER" id="PTHR44591">
    <property type="entry name" value="STRESS RESPONSE REGULATOR PROTEIN 1"/>
    <property type="match status" value="1"/>
</dbReference>
<dbReference type="EnsemblBacteria" id="ABC23034">
    <property type="protein sequence ID" value="ABC23034"/>
    <property type="gene ID" value="Rru_A2234"/>
</dbReference>
<dbReference type="PATRIC" id="fig|269796.9.peg.2331"/>
<dbReference type="EMBL" id="CP000230">
    <property type="protein sequence ID" value="ABC23034.1"/>
    <property type="molecule type" value="Genomic_DNA"/>
</dbReference>
<dbReference type="PhylomeDB" id="Q2RS61"/>
<dbReference type="InterPro" id="IPR011006">
    <property type="entry name" value="CheY-like_superfamily"/>
</dbReference>
<organism evidence="4 5">
    <name type="scientific">Rhodospirillum rubrum (strain ATCC 11170 / ATH 1.1.1 / DSM 467 / LMG 4362 / NCIMB 8255 / S1)</name>
    <dbReference type="NCBI Taxonomy" id="269796"/>
    <lineage>
        <taxon>Bacteria</taxon>
        <taxon>Pseudomonadati</taxon>
        <taxon>Pseudomonadota</taxon>
        <taxon>Alphaproteobacteria</taxon>
        <taxon>Rhodospirillales</taxon>
        <taxon>Rhodospirillaceae</taxon>
        <taxon>Rhodospirillum</taxon>
    </lineage>
</organism>
<dbReference type="InterPro" id="IPR050595">
    <property type="entry name" value="Bact_response_regulator"/>
</dbReference>
<dbReference type="RefSeq" id="WP_011389889.1">
    <property type="nucleotide sequence ID" value="NC_007643.1"/>
</dbReference>
<proteinExistence type="predicted"/>
<evidence type="ECO:0000259" key="3">
    <source>
        <dbReference type="PROSITE" id="PS50110"/>
    </source>
</evidence>
<dbReference type="GO" id="GO:0000160">
    <property type="term" value="P:phosphorelay signal transduction system"/>
    <property type="evidence" value="ECO:0007669"/>
    <property type="project" value="InterPro"/>
</dbReference>
<accession>Q2RS61</accession>
<dbReference type="Pfam" id="PF00072">
    <property type="entry name" value="Response_reg"/>
    <property type="match status" value="1"/>
</dbReference>
<reference evidence="4 5" key="1">
    <citation type="journal article" date="2011" name="Stand. Genomic Sci.">
        <title>Complete genome sequence of Rhodospirillum rubrum type strain (S1).</title>
        <authorList>
            <person name="Munk A.C."/>
            <person name="Copeland A."/>
            <person name="Lucas S."/>
            <person name="Lapidus A."/>
            <person name="Del Rio T.G."/>
            <person name="Barry K."/>
            <person name="Detter J.C."/>
            <person name="Hammon N."/>
            <person name="Israni S."/>
            <person name="Pitluck S."/>
            <person name="Brettin T."/>
            <person name="Bruce D."/>
            <person name="Han C."/>
            <person name="Tapia R."/>
            <person name="Gilna P."/>
            <person name="Schmutz J."/>
            <person name="Larimer F."/>
            <person name="Land M."/>
            <person name="Kyrpides N.C."/>
            <person name="Mavromatis K."/>
            <person name="Richardson P."/>
            <person name="Rohde M."/>
            <person name="Goker M."/>
            <person name="Klenk H.P."/>
            <person name="Zhang Y."/>
            <person name="Roberts G.P."/>
            <person name="Reslewic S."/>
            <person name="Schwartz D.C."/>
        </authorList>
    </citation>
    <scope>NUCLEOTIDE SEQUENCE [LARGE SCALE GENOMIC DNA]</scope>
    <source>
        <strain evidence="5">ATCC 11170 / ATH 1.1.1 / DSM 467 / LMG 4362 / NCIMB 8255 / S1</strain>
    </source>
</reference>
<gene>
    <name evidence="4" type="ordered locus">Rru_A2234</name>
</gene>
<feature type="domain" description="Response regulatory" evidence="3">
    <location>
        <begin position="6"/>
        <end position="123"/>
    </location>
</feature>
<evidence type="ECO:0000313" key="5">
    <source>
        <dbReference type="Proteomes" id="UP000001929"/>
    </source>
</evidence>
<dbReference type="STRING" id="269796.Rru_A2234"/>
<keyword evidence="1 2" id="KW-0597">Phosphoprotein</keyword>
<protein>
    <submittedName>
        <fullName evidence="4">Response regulator receiver domain protein (CheY)</fullName>
    </submittedName>
</protein>
<evidence type="ECO:0000313" key="4">
    <source>
        <dbReference type="EMBL" id="ABC23034.1"/>
    </source>
</evidence>
<dbReference type="eggNOG" id="COG0745">
    <property type="taxonomic scope" value="Bacteria"/>
</dbReference>
<evidence type="ECO:0000256" key="2">
    <source>
        <dbReference type="PROSITE-ProRule" id="PRU00169"/>
    </source>
</evidence>
<dbReference type="SUPFAM" id="SSF52172">
    <property type="entry name" value="CheY-like"/>
    <property type="match status" value="1"/>
</dbReference>
<dbReference type="KEGG" id="rru:Rru_A2234"/>
<dbReference type="HOGENOM" id="CLU_000445_69_8_5"/>
<dbReference type="Proteomes" id="UP000001929">
    <property type="component" value="Chromosome"/>
</dbReference>
<dbReference type="PANTHER" id="PTHR44591:SF3">
    <property type="entry name" value="RESPONSE REGULATORY DOMAIN-CONTAINING PROTEIN"/>
    <property type="match status" value="1"/>
</dbReference>
<dbReference type="Gene3D" id="3.40.50.2300">
    <property type="match status" value="1"/>
</dbReference>
<name>Q2RS61_RHORT</name>
<evidence type="ECO:0000256" key="1">
    <source>
        <dbReference type="ARBA" id="ARBA00022553"/>
    </source>
</evidence>
<dbReference type="PROSITE" id="PS50110">
    <property type="entry name" value="RESPONSE_REGULATORY"/>
    <property type="match status" value="1"/>
</dbReference>
<dbReference type="SMART" id="SM00448">
    <property type="entry name" value="REC"/>
    <property type="match status" value="1"/>
</dbReference>